<dbReference type="InterPro" id="IPR000742">
    <property type="entry name" value="EGF"/>
</dbReference>
<keyword evidence="6" id="KW-0732">Signal</keyword>
<dbReference type="GO" id="GO:0018996">
    <property type="term" value="P:molting cycle, collagen and cuticulin-based cuticle"/>
    <property type="evidence" value="ECO:0007669"/>
    <property type="project" value="InterPro"/>
</dbReference>
<evidence type="ECO:0000256" key="15">
    <source>
        <dbReference type="SAM" id="Phobius"/>
    </source>
</evidence>
<keyword evidence="15" id="KW-1133">Transmembrane helix</keyword>
<evidence type="ECO:0000313" key="18">
    <source>
        <dbReference type="WBParaSite" id="SSTP_0000537100.1"/>
    </source>
</evidence>
<dbReference type="SUPFAM" id="SSF49854">
    <property type="entry name" value="Spermadhesin, CUB domain"/>
    <property type="match status" value="1"/>
</dbReference>
<organism evidence="18">
    <name type="scientific">Strongyloides stercoralis</name>
    <name type="common">Threadworm</name>
    <dbReference type="NCBI Taxonomy" id="6248"/>
    <lineage>
        <taxon>Eukaryota</taxon>
        <taxon>Metazoa</taxon>
        <taxon>Ecdysozoa</taxon>
        <taxon>Nematoda</taxon>
        <taxon>Chromadorea</taxon>
        <taxon>Rhabditida</taxon>
        <taxon>Tylenchina</taxon>
        <taxon>Panagrolaimomorpha</taxon>
        <taxon>Strongyloidoidea</taxon>
        <taxon>Strongyloididae</taxon>
        <taxon>Strongyloides</taxon>
    </lineage>
</organism>
<keyword evidence="2 12" id="KW-0964">Secreted</keyword>
<comment type="cofactor">
    <cofactor evidence="13 14">
        <name>Zn(2+)</name>
        <dbReference type="ChEBI" id="CHEBI:29105"/>
    </cofactor>
    <text evidence="13 14">Binds 1 zinc ion per subunit.</text>
</comment>
<evidence type="ECO:0000256" key="11">
    <source>
        <dbReference type="ARBA" id="ARBA00023180"/>
    </source>
</evidence>
<dbReference type="InterPro" id="IPR035914">
    <property type="entry name" value="Sperma_CUB_dom_sf"/>
</dbReference>
<evidence type="ECO:0000256" key="8">
    <source>
        <dbReference type="ARBA" id="ARBA00022833"/>
    </source>
</evidence>
<feature type="active site" evidence="13">
    <location>
        <position position="137"/>
    </location>
</feature>
<dbReference type="GO" id="GO:0004222">
    <property type="term" value="F:metalloendopeptidase activity"/>
    <property type="evidence" value="ECO:0007669"/>
    <property type="project" value="UniProtKB-UniRule"/>
</dbReference>
<evidence type="ECO:0000313" key="17">
    <source>
        <dbReference type="Proteomes" id="UP000035681"/>
    </source>
</evidence>
<dbReference type="WBParaSite" id="SSTP_0000537100.1">
    <property type="protein sequence ID" value="SSTP_0000537100.1"/>
    <property type="gene ID" value="SSTP_0000537100"/>
</dbReference>
<dbReference type="CDD" id="cd04280">
    <property type="entry name" value="ZnMc_astacin_like"/>
    <property type="match status" value="1"/>
</dbReference>
<reference evidence="18" key="1">
    <citation type="submission" date="2015-08" db="UniProtKB">
        <authorList>
            <consortium name="WormBaseParasite"/>
        </authorList>
    </citation>
    <scope>IDENTIFICATION</scope>
</reference>
<feature type="binding site" evidence="13">
    <location>
        <position position="136"/>
    </location>
    <ligand>
        <name>Zn(2+)</name>
        <dbReference type="ChEBI" id="CHEBI:29105"/>
        <note>catalytic</note>
    </ligand>
</feature>
<keyword evidence="5 13" id="KW-0479">Metal-binding</keyword>
<dbReference type="PANTHER" id="PTHR10127">
    <property type="entry name" value="DISCOIDIN, CUB, EGF, LAMININ , AND ZINC METALLOPROTEASE DOMAIN CONTAINING"/>
    <property type="match status" value="1"/>
</dbReference>
<keyword evidence="9 13" id="KW-0482">Metalloprotease</keyword>
<dbReference type="PROSITE" id="PS01186">
    <property type="entry name" value="EGF_2"/>
    <property type="match status" value="1"/>
</dbReference>
<evidence type="ECO:0000256" key="5">
    <source>
        <dbReference type="ARBA" id="ARBA00022723"/>
    </source>
</evidence>
<dbReference type="AlphaFoldDB" id="A0A0K0E795"/>
<evidence type="ECO:0000256" key="3">
    <source>
        <dbReference type="ARBA" id="ARBA00022536"/>
    </source>
</evidence>
<keyword evidence="11" id="KW-0325">Glycoprotein</keyword>
<keyword evidence="10 13" id="KW-1015">Disulfide bond</keyword>
<dbReference type="Gene3D" id="2.60.120.290">
    <property type="entry name" value="Spermadhesin, CUB domain"/>
    <property type="match status" value="1"/>
</dbReference>
<dbReference type="WBParaSite" id="TCONS_00008094.p1">
    <property type="protein sequence ID" value="TCONS_00008094.p1"/>
    <property type="gene ID" value="XLOC_006083"/>
</dbReference>
<dbReference type="InterPro" id="IPR017050">
    <property type="entry name" value="Metallopeptidase_nem"/>
</dbReference>
<protein>
    <recommendedName>
        <fullName evidence="12">Zinc metalloproteinase</fullName>
    </recommendedName>
</protein>
<evidence type="ECO:0000256" key="6">
    <source>
        <dbReference type="ARBA" id="ARBA00022729"/>
    </source>
</evidence>
<feature type="disulfide bond" evidence="13">
    <location>
        <begin position="83"/>
        <end position="238"/>
    </location>
</feature>
<evidence type="ECO:0000256" key="9">
    <source>
        <dbReference type="ARBA" id="ARBA00023049"/>
    </source>
</evidence>
<dbReference type="Pfam" id="PF01400">
    <property type="entry name" value="Astacin"/>
    <property type="match status" value="1"/>
</dbReference>
<keyword evidence="15" id="KW-0472">Membrane</keyword>
<evidence type="ECO:0000256" key="7">
    <source>
        <dbReference type="ARBA" id="ARBA00022801"/>
    </source>
</evidence>
<accession>A0A0K0E795</accession>
<dbReference type="PANTHER" id="PTHR10127:SF819">
    <property type="entry name" value="ZINC METALLOPROTEINASE NAS-26"/>
    <property type="match status" value="1"/>
</dbReference>
<dbReference type="Gene3D" id="3.40.390.10">
    <property type="entry name" value="Collagenase (Catalytic Domain)"/>
    <property type="match status" value="1"/>
</dbReference>
<dbReference type="InterPro" id="IPR000859">
    <property type="entry name" value="CUB_dom"/>
</dbReference>
<evidence type="ECO:0000256" key="10">
    <source>
        <dbReference type="ARBA" id="ARBA00023157"/>
    </source>
</evidence>
<dbReference type="GO" id="GO:0008270">
    <property type="term" value="F:zinc ion binding"/>
    <property type="evidence" value="ECO:0007669"/>
    <property type="project" value="UniProtKB-UniRule"/>
</dbReference>
<dbReference type="PRINTS" id="PR00480">
    <property type="entry name" value="ASTACIN"/>
</dbReference>
<evidence type="ECO:0000256" key="14">
    <source>
        <dbReference type="RuleBase" id="RU361183"/>
    </source>
</evidence>
<dbReference type="InterPro" id="IPR001506">
    <property type="entry name" value="Peptidase_M12A"/>
</dbReference>
<dbReference type="InterPro" id="IPR034035">
    <property type="entry name" value="Astacin-like_dom"/>
</dbReference>
<dbReference type="PIRSF" id="PIRSF036365">
    <property type="entry name" value="Astacin_nematoda"/>
    <property type="match status" value="1"/>
</dbReference>
<dbReference type="Pfam" id="PF00431">
    <property type="entry name" value="CUB"/>
    <property type="match status" value="1"/>
</dbReference>
<keyword evidence="7 13" id="KW-0378">Hydrolase</keyword>
<dbReference type="InterPro" id="IPR006026">
    <property type="entry name" value="Peptidase_Metallo"/>
</dbReference>
<evidence type="ECO:0000256" key="2">
    <source>
        <dbReference type="ARBA" id="ARBA00022525"/>
    </source>
</evidence>
<dbReference type="Proteomes" id="UP000035681">
    <property type="component" value="Unplaced"/>
</dbReference>
<evidence type="ECO:0000256" key="4">
    <source>
        <dbReference type="ARBA" id="ARBA00022670"/>
    </source>
</evidence>
<evidence type="ECO:0000259" key="16">
    <source>
        <dbReference type="PROSITE" id="PS51864"/>
    </source>
</evidence>
<dbReference type="InterPro" id="IPR024079">
    <property type="entry name" value="MetalloPept_cat_dom_sf"/>
</dbReference>
<keyword evidence="15" id="KW-0812">Transmembrane</keyword>
<name>A0A0K0E795_STRER</name>
<proteinExistence type="predicted"/>
<keyword evidence="17" id="KW-1185">Reference proteome</keyword>
<feature type="binding site" evidence="13">
    <location>
        <position position="140"/>
    </location>
    <ligand>
        <name>Zn(2+)</name>
        <dbReference type="ChEBI" id="CHEBI:29105"/>
        <note>catalytic</note>
    </ligand>
</feature>
<feature type="binding site" evidence="13">
    <location>
        <position position="146"/>
    </location>
    <ligand>
        <name>Zn(2+)</name>
        <dbReference type="ChEBI" id="CHEBI:29105"/>
        <note>catalytic</note>
    </ligand>
</feature>
<dbReference type="GO" id="GO:0005576">
    <property type="term" value="C:extracellular region"/>
    <property type="evidence" value="ECO:0007669"/>
    <property type="project" value="UniProtKB-SubCell"/>
</dbReference>
<sequence length="399" mass="46541">MKNLYQFFFNFLILIDIAVSSYIRASFKSGFNKSIDIKSNIVKRKVKGDHCFKWSFPIHFLISNGVNKNIVTQALNEIQRHTCIRFKLHVGQFVEREGIRFDVGEECWSEVGRQFKNKWQSILISDHCSTIGTIIHETIHALGVDHEHSRIDRHKYLYFFPQNVDDEAMEDFDTVDCQDSQTLGMPYDYGSIMHYDRYAYSRNDRKTMTPKHPLYAQTIGHEESLSFLDIQTLNTFYCSKACRFKIKCFNGGYQNPNKCFSCKCVEGFGGVFCKRFSSPRFLCGKNRLSAKLYQKVLQNSGKKNCFYHIIAPVGKKIFITINAIKLLPSELNICYPSTSLEVKYFADKRITGARFCGLSSKIKIFSEDNHVIVYFRSPQRHNFFKLTYKILQRRRLISN</sequence>
<evidence type="ECO:0000256" key="13">
    <source>
        <dbReference type="PROSITE-ProRule" id="PRU01211"/>
    </source>
</evidence>
<evidence type="ECO:0000256" key="1">
    <source>
        <dbReference type="ARBA" id="ARBA00004613"/>
    </source>
</evidence>
<comment type="caution">
    <text evidence="13">Lacks conserved residue(s) required for the propagation of feature annotation.</text>
</comment>
<keyword evidence="8 13" id="KW-0862">Zinc</keyword>
<dbReference type="SUPFAM" id="SSF55486">
    <property type="entry name" value="Metalloproteases ('zincins'), catalytic domain"/>
    <property type="match status" value="1"/>
</dbReference>
<evidence type="ECO:0000256" key="12">
    <source>
        <dbReference type="PIRNR" id="PIRNR036365"/>
    </source>
</evidence>
<dbReference type="GO" id="GO:0006508">
    <property type="term" value="P:proteolysis"/>
    <property type="evidence" value="ECO:0007669"/>
    <property type="project" value="UniProtKB-KW"/>
</dbReference>
<keyword evidence="4 13" id="KW-0645">Protease</keyword>
<dbReference type="SMART" id="SM00235">
    <property type="entry name" value="ZnMc"/>
    <property type="match status" value="1"/>
</dbReference>
<keyword evidence="3" id="KW-0245">EGF-like domain</keyword>
<feature type="transmembrane region" description="Helical" evidence="15">
    <location>
        <begin position="7"/>
        <end position="25"/>
    </location>
</feature>
<dbReference type="PROSITE" id="PS51864">
    <property type="entry name" value="ASTACIN"/>
    <property type="match status" value="1"/>
</dbReference>
<comment type="subcellular location">
    <subcellularLocation>
        <location evidence="1 12">Secreted</location>
    </subcellularLocation>
</comment>
<dbReference type="CDD" id="cd00041">
    <property type="entry name" value="CUB"/>
    <property type="match status" value="1"/>
</dbReference>
<feature type="domain" description="Peptidase M12A" evidence="16">
    <location>
        <begin position="44"/>
        <end position="239"/>
    </location>
</feature>